<dbReference type="EMBL" id="CDMW01000001">
    <property type="protein sequence ID" value="CEL90524.1"/>
    <property type="molecule type" value="Genomic_DNA"/>
</dbReference>
<evidence type="ECO:0000313" key="3">
    <source>
        <dbReference type="Proteomes" id="UP000183504"/>
    </source>
</evidence>
<keyword evidence="1" id="KW-0472">Membrane</keyword>
<organism evidence="2 3">
    <name type="scientific">Streptococcus sanguinis</name>
    <dbReference type="NCBI Taxonomy" id="1305"/>
    <lineage>
        <taxon>Bacteria</taxon>
        <taxon>Bacillati</taxon>
        <taxon>Bacillota</taxon>
        <taxon>Bacilli</taxon>
        <taxon>Lactobacillales</taxon>
        <taxon>Streptococcaceae</taxon>
        <taxon>Streptococcus</taxon>
    </lineage>
</organism>
<keyword evidence="1" id="KW-0812">Transmembrane</keyword>
<proteinExistence type="predicted"/>
<accession>A0A0B7GR25</accession>
<sequence>MYNHFIYNIFIYKTIIYNFLVYVKFLYNLKIIYQNQLKSLEINILREFIKIGSKNFLKIFIFLKALDESTIFC</sequence>
<evidence type="ECO:0000313" key="2">
    <source>
        <dbReference type="EMBL" id="CEL90524.1"/>
    </source>
</evidence>
<dbReference type="Proteomes" id="UP000183504">
    <property type="component" value="Unassembled WGS sequence"/>
</dbReference>
<evidence type="ECO:0000256" key="1">
    <source>
        <dbReference type="SAM" id="Phobius"/>
    </source>
</evidence>
<dbReference type="AlphaFoldDB" id="A0A0B7GR25"/>
<protein>
    <submittedName>
        <fullName evidence="2">Uncharacterized protein</fullName>
    </submittedName>
</protein>
<feature type="transmembrane region" description="Helical" evidence="1">
    <location>
        <begin position="6"/>
        <end position="27"/>
    </location>
</feature>
<keyword evidence="1" id="KW-1133">Transmembrane helix</keyword>
<gene>
    <name evidence="2" type="ORF">SSV_1227</name>
</gene>
<name>A0A0B7GR25_STRSA</name>
<reference evidence="2 3" key="1">
    <citation type="submission" date="2015-01" db="EMBL/GenBank/DDBJ databases">
        <authorList>
            <person name="Pelicic Vladimir"/>
        </authorList>
    </citation>
    <scope>NUCLEOTIDE SEQUENCE [LARGE SCALE GENOMIC DNA]</scope>
    <source>
        <strain evidence="2 3">2908</strain>
    </source>
</reference>